<dbReference type="PANTHER" id="PTHR10629">
    <property type="entry name" value="CYTOSINE-SPECIFIC METHYLTRANSFERASE"/>
    <property type="match status" value="1"/>
</dbReference>
<dbReference type="REBASE" id="355755">
    <property type="entry name" value="M.PbaKS4ORF10650P"/>
</dbReference>
<dbReference type="InterPro" id="IPR031303">
    <property type="entry name" value="C5_meth_CS"/>
</dbReference>
<evidence type="ECO:0000256" key="3">
    <source>
        <dbReference type="ARBA" id="ARBA00022679"/>
    </source>
</evidence>
<dbReference type="PANTHER" id="PTHR10629:SF52">
    <property type="entry name" value="DNA (CYTOSINE-5)-METHYLTRANSFERASE 1"/>
    <property type="match status" value="1"/>
</dbReference>
<dbReference type="GO" id="GO:0003677">
    <property type="term" value="F:DNA binding"/>
    <property type="evidence" value="ECO:0007669"/>
    <property type="project" value="TreeGrafter"/>
</dbReference>
<accession>A0A517YS23</accession>
<dbReference type="EC" id="2.1.1.37" evidence="1"/>
<evidence type="ECO:0000313" key="8">
    <source>
        <dbReference type="EMBL" id="QDU33024.1"/>
    </source>
</evidence>
<dbReference type="PRINTS" id="PR00105">
    <property type="entry name" value="C5METTRFRASE"/>
</dbReference>
<dbReference type="GO" id="GO:0009307">
    <property type="term" value="P:DNA restriction-modification system"/>
    <property type="evidence" value="ECO:0007669"/>
    <property type="project" value="UniProtKB-KW"/>
</dbReference>
<keyword evidence="4 7" id="KW-0949">S-adenosyl-L-methionine</keyword>
<keyword evidence="5" id="KW-0680">Restriction system</keyword>
<dbReference type="GO" id="GO:0044027">
    <property type="term" value="P:negative regulation of gene expression via chromosomal CpG island methylation"/>
    <property type="evidence" value="ECO:0007669"/>
    <property type="project" value="TreeGrafter"/>
</dbReference>
<dbReference type="GO" id="GO:0032259">
    <property type="term" value="P:methylation"/>
    <property type="evidence" value="ECO:0007669"/>
    <property type="project" value="UniProtKB-KW"/>
</dbReference>
<dbReference type="RefSeq" id="WP_145075477.1">
    <property type="nucleotide sequence ID" value="NZ_CP036425.1"/>
</dbReference>
<comment type="similarity">
    <text evidence="7">Belongs to the class I-like SAM-binding methyltransferase superfamily. C5-methyltransferase family.</text>
</comment>
<dbReference type="Pfam" id="PF00145">
    <property type="entry name" value="DNA_methylase"/>
    <property type="match status" value="2"/>
</dbReference>
<proteinExistence type="inferred from homology"/>
<evidence type="ECO:0000256" key="5">
    <source>
        <dbReference type="ARBA" id="ARBA00022747"/>
    </source>
</evidence>
<keyword evidence="2 7" id="KW-0489">Methyltransferase</keyword>
<reference evidence="8 9" key="1">
    <citation type="submission" date="2019-02" db="EMBL/GenBank/DDBJ databases">
        <title>Deep-cultivation of Planctomycetes and their phenomic and genomic characterization uncovers novel biology.</title>
        <authorList>
            <person name="Wiegand S."/>
            <person name="Jogler M."/>
            <person name="Boedeker C."/>
            <person name="Pinto D."/>
            <person name="Vollmers J."/>
            <person name="Rivas-Marin E."/>
            <person name="Kohn T."/>
            <person name="Peeters S.H."/>
            <person name="Heuer A."/>
            <person name="Rast P."/>
            <person name="Oberbeckmann S."/>
            <person name="Bunk B."/>
            <person name="Jeske O."/>
            <person name="Meyerdierks A."/>
            <person name="Storesund J.E."/>
            <person name="Kallscheuer N."/>
            <person name="Luecker S."/>
            <person name="Lage O.M."/>
            <person name="Pohl T."/>
            <person name="Merkel B.J."/>
            <person name="Hornburger P."/>
            <person name="Mueller R.-W."/>
            <person name="Bruemmer F."/>
            <person name="Labrenz M."/>
            <person name="Spormann A.M."/>
            <person name="Op den Camp H."/>
            <person name="Overmann J."/>
            <person name="Amann R."/>
            <person name="Jetten M.S.M."/>
            <person name="Mascher T."/>
            <person name="Medema M.H."/>
            <person name="Devos D.P."/>
            <person name="Kaster A.-K."/>
            <person name="Ovreas L."/>
            <person name="Rohde M."/>
            <person name="Galperin M.Y."/>
            <person name="Jogler C."/>
        </authorList>
    </citation>
    <scope>NUCLEOTIDE SEQUENCE [LARGE SCALE GENOMIC DNA]</scope>
    <source>
        <strain evidence="8 9">KS4</strain>
    </source>
</reference>
<sequence>MTERLNIPIVDLFAGPGGLGEGFSAYRNSEGGNPFNIAISIEKDERAHMTLQLRSFFRQFGNSVPNDYYNILSDTSRLLPERLKELYNTFSKEAEQASSETWQAELGEEKHNNVRKRIAASIGERKPWVLIGGPPCQAYSLVGRSRNKGNQSYKPDDDKRQYLYVEYLHVIAEHQPAIFVMENVKGLLSATVKNKRMFERIVADLKNPTDALKREKRVVRPAPSTKNESKYEIFSLTQKGNYRVENFQDYVVKMEDYGIPQARHRVIILGVRKDLLGHITPNKLTPQKQINTKSILQGLPKLRSGLSKEVDSGTNWYQHIKEIQNRKWFSDLLNSSDENLACKLKTTLEKITIPKHDRGGEFVEYNLSIGHNKDWFLDDRLEGAWNHTTRGHIVKDIYRYLFVSSFGAAHKRSPVLADFPKYLLPNHDNVKSALNGSLFADRFRVQLGNRPSTTITSHISKDGHYYIHHDPAQCRSLTVREAARLQTFPDNYFFCGPRTSQYGQVGNAVPPLLANQIADIVFQLLNDTGILN</sequence>
<dbReference type="Gene3D" id="3.40.50.150">
    <property type="entry name" value="Vaccinia Virus protein VP39"/>
    <property type="match status" value="1"/>
</dbReference>
<dbReference type="PROSITE" id="PS51679">
    <property type="entry name" value="SAM_MT_C5"/>
    <property type="match status" value="1"/>
</dbReference>
<dbReference type="GO" id="GO:0003886">
    <property type="term" value="F:DNA (cytosine-5-)-methyltransferase activity"/>
    <property type="evidence" value="ECO:0007669"/>
    <property type="project" value="UniProtKB-EC"/>
</dbReference>
<evidence type="ECO:0000313" key="9">
    <source>
        <dbReference type="Proteomes" id="UP000317369"/>
    </source>
</evidence>
<dbReference type="AlphaFoldDB" id="A0A517YS23"/>
<protein>
    <recommendedName>
        <fullName evidence="1">DNA (cytosine-5-)-methyltransferase</fullName>
        <ecNumber evidence="1">2.1.1.37</ecNumber>
    </recommendedName>
</protein>
<gene>
    <name evidence="8" type="primary">aplIM_1</name>
    <name evidence="8" type="ORF">KS4_10650</name>
</gene>
<dbReference type="Proteomes" id="UP000317369">
    <property type="component" value="Chromosome"/>
</dbReference>
<dbReference type="EMBL" id="CP036425">
    <property type="protein sequence ID" value="QDU33024.1"/>
    <property type="molecule type" value="Genomic_DNA"/>
</dbReference>
<dbReference type="InterPro" id="IPR050390">
    <property type="entry name" value="C5-Methyltransferase"/>
</dbReference>
<keyword evidence="9" id="KW-1185">Reference proteome</keyword>
<dbReference type="OrthoDB" id="9813719at2"/>
<dbReference type="PROSITE" id="PS00095">
    <property type="entry name" value="C5_MTASE_2"/>
    <property type="match status" value="1"/>
</dbReference>
<dbReference type="SUPFAM" id="SSF53335">
    <property type="entry name" value="S-adenosyl-L-methionine-dependent methyltransferases"/>
    <property type="match status" value="1"/>
</dbReference>
<dbReference type="InterPro" id="IPR001525">
    <property type="entry name" value="C5_MeTfrase"/>
</dbReference>
<comment type="catalytic activity">
    <reaction evidence="6">
        <text>a 2'-deoxycytidine in DNA + S-adenosyl-L-methionine = a 5-methyl-2'-deoxycytidine in DNA + S-adenosyl-L-homocysteine + H(+)</text>
        <dbReference type="Rhea" id="RHEA:13681"/>
        <dbReference type="Rhea" id="RHEA-COMP:11369"/>
        <dbReference type="Rhea" id="RHEA-COMP:11370"/>
        <dbReference type="ChEBI" id="CHEBI:15378"/>
        <dbReference type="ChEBI" id="CHEBI:57856"/>
        <dbReference type="ChEBI" id="CHEBI:59789"/>
        <dbReference type="ChEBI" id="CHEBI:85452"/>
        <dbReference type="ChEBI" id="CHEBI:85454"/>
        <dbReference type="EC" id="2.1.1.37"/>
    </reaction>
</comment>
<dbReference type="KEGG" id="pcor:KS4_10650"/>
<dbReference type="InterPro" id="IPR029063">
    <property type="entry name" value="SAM-dependent_MTases_sf"/>
</dbReference>
<evidence type="ECO:0000256" key="2">
    <source>
        <dbReference type="ARBA" id="ARBA00022603"/>
    </source>
</evidence>
<evidence type="ECO:0000256" key="6">
    <source>
        <dbReference type="ARBA" id="ARBA00047422"/>
    </source>
</evidence>
<dbReference type="Gene3D" id="3.90.120.10">
    <property type="entry name" value="DNA Methylase, subunit A, domain 2"/>
    <property type="match status" value="1"/>
</dbReference>
<feature type="active site" evidence="7">
    <location>
        <position position="136"/>
    </location>
</feature>
<name>A0A517YS23_9BACT</name>
<evidence type="ECO:0000256" key="7">
    <source>
        <dbReference type="PROSITE-ProRule" id="PRU01016"/>
    </source>
</evidence>
<evidence type="ECO:0000256" key="4">
    <source>
        <dbReference type="ARBA" id="ARBA00022691"/>
    </source>
</evidence>
<keyword evidence="3 7" id="KW-0808">Transferase</keyword>
<organism evidence="8 9">
    <name type="scientific">Poriferisphaera corsica</name>
    <dbReference type="NCBI Taxonomy" id="2528020"/>
    <lineage>
        <taxon>Bacteria</taxon>
        <taxon>Pseudomonadati</taxon>
        <taxon>Planctomycetota</taxon>
        <taxon>Phycisphaerae</taxon>
        <taxon>Phycisphaerales</taxon>
        <taxon>Phycisphaeraceae</taxon>
        <taxon>Poriferisphaera</taxon>
    </lineage>
</organism>
<evidence type="ECO:0000256" key="1">
    <source>
        <dbReference type="ARBA" id="ARBA00011975"/>
    </source>
</evidence>